<dbReference type="RefSeq" id="WP_382360600.1">
    <property type="nucleotide sequence ID" value="NZ_JBHTGR010000057.1"/>
</dbReference>
<dbReference type="NCBIfam" id="TIGR00040">
    <property type="entry name" value="yfcE"/>
    <property type="match status" value="1"/>
</dbReference>
<comment type="similarity">
    <text evidence="1 2">Belongs to the metallophosphoesterase superfamily. YfcE family.</text>
</comment>
<keyword evidence="5" id="KW-1185">Reference proteome</keyword>
<comment type="cofactor">
    <cofactor evidence="2">
        <name>a divalent metal cation</name>
        <dbReference type="ChEBI" id="CHEBI:60240"/>
    </cofactor>
</comment>
<evidence type="ECO:0000313" key="4">
    <source>
        <dbReference type="EMBL" id="MFC7747946.1"/>
    </source>
</evidence>
<proteinExistence type="inferred from homology"/>
<dbReference type="PANTHER" id="PTHR11124">
    <property type="entry name" value="VACUOLAR SORTING PROTEIN VPS29"/>
    <property type="match status" value="1"/>
</dbReference>
<dbReference type="SUPFAM" id="SSF56300">
    <property type="entry name" value="Metallo-dependent phosphatases"/>
    <property type="match status" value="1"/>
</dbReference>
<dbReference type="Gene3D" id="3.60.21.10">
    <property type="match status" value="1"/>
</dbReference>
<dbReference type="EC" id="3.1.4.-" evidence="2"/>
<dbReference type="InterPro" id="IPR024654">
    <property type="entry name" value="Calcineurin-like_PHP_lpxH"/>
</dbReference>
<dbReference type="InterPro" id="IPR000979">
    <property type="entry name" value="Phosphodiesterase_MJ0936/Vps29"/>
</dbReference>
<organism evidence="4 5">
    <name type="scientific">Lentibacillus kimchii</name>
    <dbReference type="NCBI Taxonomy" id="1542911"/>
    <lineage>
        <taxon>Bacteria</taxon>
        <taxon>Bacillati</taxon>
        <taxon>Bacillota</taxon>
        <taxon>Bacilli</taxon>
        <taxon>Bacillales</taxon>
        <taxon>Bacillaceae</taxon>
        <taxon>Lentibacillus</taxon>
    </lineage>
</organism>
<dbReference type="Proteomes" id="UP001596620">
    <property type="component" value="Unassembled WGS sequence"/>
</dbReference>
<evidence type="ECO:0000259" key="3">
    <source>
        <dbReference type="Pfam" id="PF12850"/>
    </source>
</evidence>
<dbReference type="Pfam" id="PF12850">
    <property type="entry name" value="Metallophos_2"/>
    <property type="match status" value="1"/>
</dbReference>
<sequence length="170" mass="18973">MTSVLIVSDSHGSTEELKTIVQRHRPDYQIHCGDSELEMDDPALKGFIKVGGNCDIDARYPEEQVSTIEDITFFIAHGHLHEVKTNPIAIAYRAEEEHAQVVCFGHTHMAGAEKIGNQILINPGSILLPRGRSEKTYVLMDWDKPDSIDIYFYTADGDLVQDLSMTVSLS</sequence>
<protein>
    <recommendedName>
        <fullName evidence="2">Phosphoesterase</fullName>
        <ecNumber evidence="2">3.1.4.-</ecNumber>
    </recommendedName>
</protein>
<evidence type="ECO:0000256" key="1">
    <source>
        <dbReference type="ARBA" id="ARBA00008950"/>
    </source>
</evidence>
<dbReference type="EMBL" id="JBHTGR010000057">
    <property type="protein sequence ID" value="MFC7747946.1"/>
    <property type="molecule type" value="Genomic_DNA"/>
</dbReference>
<reference evidence="5" key="1">
    <citation type="journal article" date="2019" name="Int. J. Syst. Evol. Microbiol.">
        <title>The Global Catalogue of Microorganisms (GCM) 10K type strain sequencing project: providing services to taxonomists for standard genome sequencing and annotation.</title>
        <authorList>
            <consortium name="The Broad Institute Genomics Platform"/>
            <consortium name="The Broad Institute Genome Sequencing Center for Infectious Disease"/>
            <person name="Wu L."/>
            <person name="Ma J."/>
        </authorList>
    </citation>
    <scope>NUCLEOTIDE SEQUENCE [LARGE SCALE GENOMIC DNA]</scope>
    <source>
        <strain evidence="5">JCM 30234</strain>
    </source>
</reference>
<accession>A0ABW2UVP6</accession>
<gene>
    <name evidence="4" type="ORF">ACFQU8_12180</name>
</gene>
<keyword evidence="2" id="KW-0479">Metal-binding</keyword>
<comment type="caution">
    <text evidence="4">The sequence shown here is derived from an EMBL/GenBank/DDBJ whole genome shotgun (WGS) entry which is preliminary data.</text>
</comment>
<name>A0ABW2UVP6_9BACI</name>
<dbReference type="InterPro" id="IPR029052">
    <property type="entry name" value="Metallo-depent_PP-like"/>
</dbReference>
<evidence type="ECO:0000313" key="5">
    <source>
        <dbReference type="Proteomes" id="UP001596620"/>
    </source>
</evidence>
<evidence type="ECO:0000256" key="2">
    <source>
        <dbReference type="RuleBase" id="RU362039"/>
    </source>
</evidence>
<feature type="domain" description="Calcineurin-like phosphoesterase" evidence="3">
    <location>
        <begin position="4"/>
        <end position="143"/>
    </location>
</feature>